<dbReference type="Proteomes" id="UP000663722">
    <property type="component" value="Chromosome"/>
</dbReference>
<dbReference type="AlphaFoldDB" id="A0A975BP11"/>
<reference evidence="1" key="1">
    <citation type="journal article" date="2021" name="Microb. Physiol.">
        <title>Proteogenomic Insights into the Physiology of Marine, Sulfate-Reducing, Filamentous Desulfonema limicola and Desulfonema magnum.</title>
        <authorList>
            <person name="Schnaars V."/>
            <person name="Wohlbrand L."/>
            <person name="Scheve S."/>
            <person name="Hinrichs C."/>
            <person name="Reinhardt R."/>
            <person name="Rabus R."/>
        </authorList>
    </citation>
    <scope>NUCLEOTIDE SEQUENCE</scope>
    <source>
        <strain evidence="1">4be13</strain>
    </source>
</reference>
<evidence type="ECO:0000313" key="1">
    <source>
        <dbReference type="EMBL" id="QTA89001.1"/>
    </source>
</evidence>
<gene>
    <name evidence="1" type="ORF">dnm_050460</name>
</gene>
<keyword evidence="2" id="KW-1185">Reference proteome</keyword>
<organism evidence="1 2">
    <name type="scientific">Desulfonema magnum</name>
    <dbReference type="NCBI Taxonomy" id="45655"/>
    <lineage>
        <taxon>Bacteria</taxon>
        <taxon>Pseudomonadati</taxon>
        <taxon>Thermodesulfobacteriota</taxon>
        <taxon>Desulfobacteria</taxon>
        <taxon>Desulfobacterales</taxon>
        <taxon>Desulfococcaceae</taxon>
        <taxon>Desulfonema</taxon>
    </lineage>
</organism>
<sequence length="38" mass="4601">MSRYQIFPSGREIYHKKGERIGHSWTHPANFSLLFPRR</sequence>
<dbReference type="EMBL" id="CP061800">
    <property type="protein sequence ID" value="QTA89001.1"/>
    <property type="molecule type" value="Genomic_DNA"/>
</dbReference>
<proteinExistence type="predicted"/>
<accession>A0A975BP11</accession>
<name>A0A975BP11_9BACT</name>
<evidence type="ECO:0000313" key="2">
    <source>
        <dbReference type="Proteomes" id="UP000663722"/>
    </source>
</evidence>
<protein>
    <submittedName>
        <fullName evidence="1">Uncharacterized protein</fullName>
    </submittedName>
</protein>
<dbReference type="KEGG" id="dmm:dnm_050460"/>